<dbReference type="OrthoDB" id="544091at2"/>
<dbReference type="PROSITE" id="PS00197">
    <property type="entry name" value="2FE2S_FER_1"/>
    <property type="match status" value="1"/>
</dbReference>
<dbReference type="SUPFAM" id="SSF54292">
    <property type="entry name" value="2Fe-2S ferredoxin-like"/>
    <property type="match status" value="1"/>
</dbReference>
<dbReference type="InterPro" id="IPR036010">
    <property type="entry name" value="2Fe-2S_ferredoxin-like_sf"/>
</dbReference>
<evidence type="ECO:0000256" key="3">
    <source>
        <dbReference type="ARBA" id="ARBA00022723"/>
    </source>
</evidence>
<dbReference type="CDD" id="cd06185">
    <property type="entry name" value="PDR_like"/>
    <property type="match status" value="1"/>
</dbReference>
<sequence length="336" mass="35907">MNHEPHATHNARWPLELEVVASVPLTAGIRGLTLRSAAGGALPGFSAGAHIGVQTGVKDSTAASLDDERSYSLINSTDQSGKYEIAVKLEPNGRGGSRRMHALRPGDRIRATPPKNDFALHAGPHETVLIAGGIGITPILSMARTLAASSARFQLHYACRTPEDAAFRQEVARSCGAHAHLYFDHGDPSRGMPLAQVIGSSGAGDMARHLYVCGPRPLIDAVIATARALQWPADHVHFELFGAPMAASGDRACRVELRRSGRTLEVAPGQSILDAMIAGGLDPLFDCRRGECGVCALRVLEGRPDHRDYALGTEEREHQMCVCVSRSHTETLVLDA</sequence>
<dbReference type="Proteomes" id="UP000295722">
    <property type="component" value="Unassembled WGS sequence"/>
</dbReference>
<dbReference type="Pfam" id="PF00970">
    <property type="entry name" value="FAD_binding_6"/>
    <property type="match status" value="1"/>
</dbReference>
<dbReference type="InterPro" id="IPR008333">
    <property type="entry name" value="Cbr1-like_FAD-bd_dom"/>
</dbReference>
<dbReference type="AlphaFoldDB" id="A0A4R5M7G7"/>
<evidence type="ECO:0000259" key="7">
    <source>
        <dbReference type="PROSITE" id="PS51085"/>
    </source>
</evidence>
<gene>
    <name evidence="9" type="ORF">EYW47_20005</name>
</gene>
<dbReference type="GO" id="GO:0051537">
    <property type="term" value="F:2 iron, 2 sulfur cluster binding"/>
    <property type="evidence" value="ECO:0007669"/>
    <property type="project" value="UniProtKB-KW"/>
</dbReference>
<evidence type="ECO:0000259" key="8">
    <source>
        <dbReference type="PROSITE" id="PS51384"/>
    </source>
</evidence>
<comment type="caution">
    <text evidence="9">The sequence shown here is derived from an EMBL/GenBank/DDBJ whole genome shotgun (WGS) entry which is preliminary data.</text>
</comment>
<dbReference type="SUPFAM" id="SSF52343">
    <property type="entry name" value="Ferredoxin reductase-like, C-terminal NADP-linked domain"/>
    <property type="match status" value="1"/>
</dbReference>
<dbReference type="PANTHER" id="PTHR47354">
    <property type="entry name" value="NADH OXIDOREDUCTASE HCR"/>
    <property type="match status" value="1"/>
</dbReference>
<dbReference type="Gene3D" id="3.10.20.30">
    <property type="match status" value="1"/>
</dbReference>
<name>A0A4R5M7G7_9BURK</name>
<dbReference type="InterPro" id="IPR012675">
    <property type="entry name" value="Beta-grasp_dom_sf"/>
</dbReference>
<dbReference type="PROSITE" id="PS51384">
    <property type="entry name" value="FAD_FR"/>
    <property type="match status" value="1"/>
</dbReference>
<dbReference type="Pfam" id="PF00175">
    <property type="entry name" value="NAD_binding_1"/>
    <property type="match status" value="1"/>
</dbReference>
<keyword evidence="6" id="KW-0411">Iron-sulfur</keyword>
<keyword evidence="4" id="KW-0560">Oxidoreductase</keyword>
<dbReference type="InterPro" id="IPR039261">
    <property type="entry name" value="FNR_nucleotide-bd"/>
</dbReference>
<evidence type="ECO:0000256" key="4">
    <source>
        <dbReference type="ARBA" id="ARBA00023002"/>
    </source>
</evidence>
<dbReference type="InterPro" id="IPR017927">
    <property type="entry name" value="FAD-bd_FR_type"/>
</dbReference>
<dbReference type="PRINTS" id="PR00409">
    <property type="entry name" value="PHDIOXRDTASE"/>
</dbReference>
<dbReference type="InterPro" id="IPR050415">
    <property type="entry name" value="MRET"/>
</dbReference>
<dbReference type="SUPFAM" id="SSF63380">
    <property type="entry name" value="Riboflavin synthase domain-like"/>
    <property type="match status" value="1"/>
</dbReference>
<evidence type="ECO:0000256" key="6">
    <source>
        <dbReference type="ARBA" id="ARBA00023014"/>
    </source>
</evidence>
<keyword evidence="1" id="KW-0285">Flavoprotein</keyword>
<dbReference type="PROSITE" id="PS51085">
    <property type="entry name" value="2FE2S_FER_2"/>
    <property type="match status" value="1"/>
</dbReference>
<feature type="domain" description="2Fe-2S ferredoxin-type" evidence="7">
    <location>
        <begin position="253"/>
        <end position="336"/>
    </location>
</feature>
<dbReference type="Gene3D" id="2.40.30.10">
    <property type="entry name" value="Translation factors"/>
    <property type="match status" value="1"/>
</dbReference>
<evidence type="ECO:0000256" key="5">
    <source>
        <dbReference type="ARBA" id="ARBA00023004"/>
    </source>
</evidence>
<reference evidence="9 10" key="1">
    <citation type="submission" date="2019-03" db="EMBL/GenBank/DDBJ databases">
        <title>Paraburkholderia sp. 4M-K11, isolated from subtropical forest soil.</title>
        <authorList>
            <person name="Gao Z.-H."/>
            <person name="Qiu L.-H."/>
        </authorList>
    </citation>
    <scope>NUCLEOTIDE SEQUENCE [LARGE SCALE GENOMIC DNA]</scope>
    <source>
        <strain evidence="9 10">4M-K11</strain>
    </source>
</reference>
<evidence type="ECO:0000313" key="9">
    <source>
        <dbReference type="EMBL" id="TDG22163.1"/>
    </source>
</evidence>
<keyword evidence="3" id="KW-0479">Metal-binding</keyword>
<dbReference type="InterPro" id="IPR001041">
    <property type="entry name" value="2Fe-2S_ferredoxin-type"/>
</dbReference>
<dbReference type="Pfam" id="PF00111">
    <property type="entry name" value="Fer2"/>
    <property type="match status" value="1"/>
</dbReference>
<dbReference type="InterPro" id="IPR006058">
    <property type="entry name" value="2Fe2S_fd_BS"/>
</dbReference>
<dbReference type="GO" id="GO:0046872">
    <property type="term" value="F:metal ion binding"/>
    <property type="evidence" value="ECO:0007669"/>
    <property type="project" value="UniProtKB-KW"/>
</dbReference>
<dbReference type="EMBL" id="SMRP01000009">
    <property type="protein sequence ID" value="TDG22163.1"/>
    <property type="molecule type" value="Genomic_DNA"/>
</dbReference>
<keyword evidence="2" id="KW-0001">2Fe-2S</keyword>
<feature type="domain" description="FAD-binding FR-type" evidence="8">
    <location>
        <begin position="12"/>
        <end position="121"/>
    </location>
</feature>
<evidence type="ECO:0000256" key="1">
    <source>
        <dbReference type="ARBA" id="ARBA00022630"/>
    </source>
</evidence>
<organism evidence="9 10">
    <name type="scientific">Paraburkholderia silviterrae</name>
    <dbReference type="NCBI Taxonomy" id="2528715"/>
    <lineage>
        <taxon>Bacteria</taxon>
        <taxon>Pseudomonadati</taxon>
        <taxon>Pseudomonadota</taxon>
        <taxon>Betaproteobacteria</taxon>
        <taxon>Burkholderiales</taxon>
        <taxon>Burkholderiaceae</taxon>
        <taxon>Paraburkholderia</taxon>
    </lineage>
</organism>
<evidence type="ECO:0000256" key="2">
    <source>
        <dbReference type="ARBA" id="ARBA00022714"/>
    </source>
</evidence>
<accession>A0A4R5M7G7</accession>
<dbReference type="RefSeq" id="WP_133196562.1">
    <property type="nucleotide sequence ID" value="NZ_JBHUCW010000024.1"/>
</dbReference>
<dbReference type="InterPro" id="IPR017938">
    <property type="entry name" value="Riboflavin_synthase-like_b-brl"/>
</dbReference>
<proteinExistence type="predicted"/>
<evidence type="ECO:0000313" key="10">
    <source>
        <dbReference type="Proteomes" id="UP000295722"/>
    </source>
</evidence>
<dbReference type="Gene3D" id="3.40.50.80">
    <property type="entry name" value="Nucleotide-binding domain of ferredoxin-NADP reductase (FNR) module"/>
    <property type="match status" value="1"/>
</dbReference>
<keyword evidence="10" id="KW-1185">Reference proteome</keyword>
<dbReference type="GO" id="GO:0016491">
    <property type="term" value="F:oxidoreductase activity"/>
    <property type="evidence" value="ECO:0007669"/>
    <property type="project" value="UniProtKB-KW"/>
</dbReference>
<keyword evidence="5" id="KW-0408">Iron</keyword>
<protein>
    <submittedName>
        <fullName evidence="9">Oxidoreductase</fullName>
    </submittedName>
</protein>
<dbReference type="InterPro" id="IPR001433">
    <property type="entry name" value="OxRdtase_FAD/NAD-bd"/>
</dbReference>
<dbReference type="PANTHER" id="PTHR47354:SF1">
    <property type="entry name" value="CARNITINE MONOOXYGENASE REDUCTASE SUBUNIT"/>
    <property type="match status" value="1"/>
</dbReference>
<dbReference type="CDD" id="cd00207">
    <property type="entry name" value="fer2"/>
    <property type="match status" value="1"/>
</dbReference>